<feature type="binding site" evidence="10">
    <location>
        <position position="282"/>
    </location>
    <ligand>
        <name>Zn(2+)</name>
        <dbReference type="ChEBI" id="CHEBI:29105"/>
    </ligand>
</feature>
<keyword evidence="9 10" id="KW-0342">GTP-binding</keyword>
<dbReference type="OrthoDB" id="9809485at2"/>
<feature type="binding site" evidence="10">
    <location>
        <position position="287"/>
    </location>
    <ligand>
        <name>Zn(2+)</name>
        <dbReference type="ChEBI" id="CHEBI:29105"/>
    </ligand>
</feature>
<evidence type="ECO:0000256" key="5">
    <source>
        <dbReference type="ARBA" id="ARBA00022741"/>
    </source>
</evidence>
<feature type="binding site" evidence="10">
    <location>
        <position position="289"/>
    </location>
    <ligand>
        <name>Zn(2+)</name>
        <dbReference type="ChEBI" id="CHEBI:29105"/>
    </ligand>
</feature>
<dbReference type="EC" id="3.6.1.-" evidence="10"/>
<sequence length="346" mass="38031">MINYLEMYGLTDRIRNTALLSANTQLARVIGEQKELYRVVTEDGLHSAEVTGKLRFNAVSRADFPAVGDWIVCRAVANGPVLIESILPRFSQFTRKMAGVTTDAQVVAANMDTVFIVMALNHDFNLRRLERYVTLAYDSNAAPVVVLTKADLTDHVSEQIAAVQETAPGMPVQAVSAVAGQGKDALLPYFQTGQTVVLLGSSGAGKSTLANWLLGAQVQATKDVRSGDDHGKHTTTSKEIFRLPTGGLLMDTPGMRELQLWDTDETSFAQSFQDIEALAQNCRFRDCTHEHEPGCAVQAAIQAGTLDPHRLASYRKLQRESAFIARQTAQRSKVLEHRANKRRYAN</sequence>
<dbReference type="HAMAP" id="MF_01820">
    <property type="entry name" value="GTPase_RsgA"/>
    <property type="match status" value="1"/>
</dbReference>
<keyword evidence="4 10" id="KW-0699">rRNA-binding</keyword>
<keyword evidence="7 10" id="KW-0862">Zinc</keyword>
<evidence type="ECO:0000313" key="14">
    <source>
        <dbReference type="Proteomes" id="UP000051330"/>
    </source>
</evidence>
<evidence type="ECO:0000259" key="11">
    <source>
        <dbReference type="PROSITE" id="PS50936"/>
    </source>
</evidence>
<evidence type="ECO:0000256" key="9">
    <source>
        <dbReference type="ARBA" id="ARBA00023134"/>
    </source>
</evidence>
<feature type="binding site" evidence="10">
    <location>
        <position position="295"/>
    </location>
    <ligand>
        <name>Zn(2+)</name>
        <dbReference type="ChEBI" id="CHEBI:29105"/>
    </ligand>
</feature>
<evidence type="ECO:0000256" key="3">
    <source>
        <dbReference type="ARBA" id="ARBA00022723"/>
    </source>
</evidence>
<evidence type="ECO:0000256" key="4">
    <source>
        <dbReference type="ARBA" id="ARBA00022730"/>
    </source>
</evidence>
<dbReference type="Gene3D" id="1.10.40.50">
    <property type="entry name" value="Probable gtpase engc, domain 3"/>
    <property type="match status" value="1"/>
</dbReference>
<evidence type="ECO:0000259" key="12">
    <source>
        <dbReference type="PROSITE" id="PS51721"/>
    </source>
</evidence>
<keyword evidence="6 10" id="KW-0378">Hydrolase</keyword>
<feature type="binding site" evidence="10">
    <location>
        <begin position="148"/>
        <end position="151"/>
    </location>
    <ligand>
        <name>GTP</name>
        <dbReference type="ChEBI" id="CHEBI:37565"/>
    </ligand>
</feature>
<protein>
    <recommendedName>
        <fullName evidence="10">Small ribosomal subunit biogenesis GTPase RsgA</fullName>
        <ecNumber evidence="10">3.6.1.-</ecNumber>
    </recommendedName>
</protein>
<keyword evidence="1 10" id="KW-0963">Cytoplasm</keyword>
<comment type="subcellular location">
    <subcellularLocation>
        <location evidence="10">Cytoplasm</location>
    </subcellularLocation>
</comment>
<dbReference type="InterPro" id="IPR030378">
    <property type="entry name" value="G_CP_dom"/>
</dbReference>
<comment type="function">
    <text evidence="10">One of several proteins that assist in the late maturation steps of the functional core of the 30S ribosomal subunit. Helps release RbfA from mature subunits. May play a role in the assembly of ribosomal proteins into the subunit. Circularly permuted GTPase that catalyzes slow GTP hydrolysis, GTPase activity is stimulated by the 30S ribosomal subunit.</text>
</comment>
<dbReference type="PANTHER" id="PTHR32120:SF10">
    <property type="entry name" value="SMALL RIBOSOMAL SUBUNIT BIOGENESIS GTPASE RSGA"/>
    <property type="match status" value="1"/>
</dbReference>
<keyword evidence="5 10" id="KW-0547">Nucleotide-binding</keyword>
<evidence type="ECO:0000256" key="8">
    <source>
        <dbReference type="ARBA" id="ARBA00022884"/>
    </source>
</evidence>
<evidence type="ECO:0000256" key="6">
    <source>
        <dbReference type="ARBA" id="ARBA00022801"/>
    </source>
</evidence>
<evidence type="ECO:0000256" key="7">
    <source>
        <dbReference type="ARBA" id="ARBA00022833"/>
    </source>
</evidence>
<comment type="subunit">
    <text evidence="10">Monomer. Associates with 30S ribosomal subunit, binds 16S rRNA.</text>
</comment>
<dbReference type="STRING" id="1423792.FD09_GL001003"/>
<organism evidence="13 14">
    <name type="scientific">Schleiferilactobacillus perolens DSM 12744</name>
    <dbReference type="NCBI Taxonomy" id="1423792"/>
    <lineage>
        <taxon>Bacteria</taxon>
        <taxon>Bacillati</taxon>
        <taxon>Bacillota</taxon>
        <taxon>Bacilli</taxon>
        <taxon>Lactobacillales</taxon>
        <taxon>Lactobacillaceae</taxon>
        <taxon>Schleiferilactobacillus</taxon>
    </lineage>
</organism>
<dbReference type="GO" id="GO:0005525">
    <property type="term" value="F:GTP binding"/>
    <property type="evidence" value="ECO:0007669"/>
    <property type="project" value="UniProtKB-UniRule"/>
</dbReference>
<dbReference type="NCBIfam" id="TIGR00157">
    <property type="entry name" value="ribosome small subunit-dependent GTPase A"/>
    <property type="match status" value="1"/>
</dbReference>
<dbReference type="GO" id="GO:0046872">
    <property type="term" value="F:metal ion binding"/>
    <property type="evidence" value="ECO:0007669"/>
    <property type="project" value="UniProtKB-KW"/>
</dbReference>
<evidence type="ECO:0000256" key="2">
    <source>
        <dbReference type="ARBA" id="ARBA00022517"/>
    </source>
</evidence>
<dbReference type="SUPFAM" id="SSF52540">
    <property type="entry name" value="P-loop containing nucleoside triphosphate hydrolases"/>
    <property type="match status" value="1"/>
</dbReference>
<gene>
    <name evidence="10" type="primary">rsgA</name>
    <name evidence="13" type="ORF">FD09_GL001003</name>
</gene>
<feature type="domain" description="CP-type G" evidence="12">
    <location>
        <begin position="90"/>
        <end position="258"/>
    </location>
</feature>
<name>A0A0R1N2D3_9LACO</name>
<dbReference type="GO" id="GO:0019843">
    <property type="term" value="F:rRNA binding"/>
    <property type="evidence" value="ECO:0007669"/>
    <property type="project" value="UniProtKB-KW"/>
</dbReference>
<dbReference type="PATRIC" id="fig|1423792.3.peg.1023"/>
<evidence type="ECO:0000256" key="10">
    <source>
        <dbReference type="HAMAP-Rule" id="MF_01820"/>
    </source>
</evidence>
<keyword evidence="2 10" id="KW-0690">Ribosome biogenesis</keyword>
<keyword evidence="14" id="KW-1185">Reference proteome</keyword>
<comment type="cofactor">
    <cofactor evidence="10">
        <name>Zn(2+)</name>
        <dbReference type="ChEBI" id="CHEBI:29105"/>
    </cofactor>
    <text evidence="10">Binds 1 zinc ion per subunit.</text>
</comment>
<dbReference type="PANTHER" id="PTHR32120">
    <property type="entry name" value="SMALL RIBOSOMAL SUBUNIT BIOGENESIS GTPASE RSGA"/>
    <property type="match status" value="1"/>
</dbReference>
<dbReference type="GO" id="GO:0003924">
    <property type="term" value="F:GTPase activity"/>
    <property type="evidence" value="ECO:0007669"/>
    <property type="project" value="UniProtKB-UniRule"/>
</dbReference>
<evidence type="ECO:0000256" key="1">
    <source>
        <dbReference type="ARBA" id="ARBA00022490"/>
    </source>
</evidence>
<keyword evidence="8 10" id="KW-0694">RNA-binding</keyword>
<dbReference type="PROSITE" id="PS51721">
    <property type="entry name" value="G_CP"/>
    <property type="match status" value="1"/>
</dbReference>
<dbReference type="Proteomes" id="UP000051330">
    <property type="component" value="Unassembled WGS sequence"/>
</dbReference>
<dbReference type="InterPro" id="IPR004881">
    <property type="entry name" value="Ribosome_biogen_GTPase_RsgA"/>
</dbReference>
<proteinExistence type="inferred from homology"/>
<comment type="similarity">
    <text evidence="10">Belongs to the TRAFAC class YlqF/YawG GTPase family. RsgA subfamily.</text>
</comment>
<dbReference type="GO" id="GO:0005737">
    <property type="term" value="C:cytoplasm"/>
    <property type="evidence" value="ECO:0007669"/>
    <property type="project" value="UniProtKB-SubCell"/>
</dbReference>
<dbReference type="Gene3D" id="3.40.50.300">
    <property type="entry name" value="P-loop containing nucleotide triphosphate hydrolases"/>
    <property type="match status" value="1"/>
</dbReference>
<feature type="domain" description="EngC GTPase" evidence="11">
    <location>
        <begin position="109"/>
        <end position="256"/>
    </location>
</feature>
<dbReference type="InterPro" id="IPR027417">
    <property type="entry name" value="P-loop_NTPase"/>
</dbReference>
<reference evidence="13 14" key="1">
    <citation type="journal article" date="2015" name="Genome Announc.">
        <title>Expanding the biotechnology potential of lactobacilli through comparative genomics of 213 strains and associated genera.</title>
        <authorList>
            <person name="Sun Z."/>
            <person name="Harris H.M."/>
            <person name="McCann A."/>
            <person name="Guo C."/>
            <person name="Argimon S."/>
            <person name="Zhang W."/>
            <person name="Yang X."/>
            <person name="Jeffery I.B."/>
            <person name="Cooney J.C."/>
            <person name="Kagawa T.F."/>
            <person name="Liu W."/>
            <person name="Song Y."/>
            <person name="Salvetti E."/>
            <person name="Wrobel A."/>
            <person name="Rasinkangas P."/>
            <person name="Parkhill J."/>
            <person name="Rea M.C."/>
            <person name="O'Sullivan O."/>
            <person name="Ritari J."/>
            <person name="Douillard F.P."/>
            <person name="Paul Ross R."/>
            <person name="Yang R."/>
            <person name="Briner A.E."/>
            <person name="Felis G.E."/>
            <person name="de Vos W.M."/>
            <person name="Barrangou R."/>
            <person name="Klaenhammer T.R."/>
            <person name="Caufield P.W."/>
            <person name="Cui Y."/>
            <person name="Zhang H."/>
            <person name="O'Toole P.W."/>
        </authorList>
    </citation>
    <scope>NUCLEOTIDE SEQUENCE [LARGE SCALE GENOMIC DNA]</scope>
    <source>
        <strain evidence="13 14">DSM 12744</strain>
    </source>
</reference>
<dbReference type="Pfam" id="PF03193">
    <property type="entry name" value="RsgA_GTPase"/>
    <property type="match status" value="1"/>
</dbReference>
<keyword evidence="3 10" id="KW-0479">Metal-binding</keyword>
<dbReference type="AlphaFoldDB" id="A0A0R1N2D3"/>
<accession>A0A0R1N2D3</accession>
<dbReference type="GO" id="GO:0042274">
    <property type="term" value="P:ribosomal small subunit biogenesis"/>
    <property type="evidence" value="ECO:0007669"/>
    <property type="project" value="UniProtKB-UniRule"/>
</dbReference>
<dbReference type="PROSITE" id="PS50936">
    <property type="entry name" value="ENGC_GTPASE"/>
    <property type="match status" value="1"/>
</dbReference>
<comment type="caution">
    <text evidence="13">The sequence shown here is derived from an EMBL/GenBank/DDBJ whole genome shotgun (WGS) entry which is preliminary data.</text>
</comment>
<feature type="binding site" evidence="10">
    <location>
        <begin position="200"/>
        <end position="208"/>
    </location>
    <ligand>
        <name>GTP</name>
        <dbReference type="ChEBI" id="CHEBI:37565"/>
    </ligand>
</feature>
<evidence type="ECO:0000313" key="13">
    <source>
        <dbReference type="EMBL" id="KRL10072.1"/>
    </source>
</evidence>
<dbReference type="EMBL" id="AZEC01000015">
    <property type="protein sequence ID" value="KRL10072.1"/>
    <property type="molecule type" value="Genomic_DNA"/>
</dbReference>
<dbReference type="InterPro" id="IPR010914">
    <property type="entry name" value="RsgA_GTPase_dom"/>
</dbReference>
<dbReference type="RefSeq" id="WP_157053818.1">
    <property type="nucleotide sequence ID" value="NZ_AZEC01000015.1"/>
</dbReference>
<dbReference type="CDD" id="cd01854">
    <property type="entry name" value="YjeQ_EngC"/>
    <property type="match status" value="1"/>
</dbReference>